<dbReference type="PANTHER" id="PTHR43793:SF1">
    <property type="entry name" value="FAD SYNTHASE"/>
    <property type="match status" value="1"/>
</dbReference>
<keyword evidence="5" id="KW-1185">Reference proteome</keyword>
<organism evidence="4 5">
    <name type="scientific">Sphingobacterium multivorum</name>
    <dbReference type="NCBI Taxonomy" id="28454"/>
    <lineage>
        <taxon>Bacteria</taxon>
        <taxon>Pseudomonadati</taxon>
        <taxon>Bacteroidota</taxon>
        <taxon>Sphingobacteriia</taxon>
        <taxon>Sphingobacteriales</taxon>
        <taxon>Sphingobacteriaceae</taxon>
        <taxon>Sphingobacterium</taxon>
    </lineage>
</organism>
<dbReference type="PANTHER" id="PTHR43793">
    <property type="entry name" value="FAD SYNTHASE"/>
    <property type="match status" value="1"/>
</dbReference>
<evidence type="ECO:0000259" key="3">
    <source>
        <dbReference type="Pfam" id="PF01467"/>
    </source>
</evidence>
<dbReference type="EMBL" id="CP068224">
    <property type="protein sequence ID" value="QQT53198.1"/>
    <property type="molecule type" value="Genomic_DNA"/>
</dbReference>
<accession>A0ABX7CPR0</accession>
<name>A0ABX7CPR0_SPHMU</name>
<dbReference type="InterPro" id="IPR004821">
    <property type="entry name" value="Cyt_trans-like"/>
</dbReference>
<dbReference type="NCBIfam" id="TIGR00125">
    <property type="entry name" value="cyt_tran_rel"/>
    <property type="match status" value="1"/>
</dbReference>
<dbReference type="Pfam" id="PF01467">
    <property type="entry name" value="CTP_transf_like"/>
    <property type="match status" value="1"/>
</dbReference>
<proteinExistence type="predicted"/>
<dbReference type="Gene3D" id="3.40.50.620">
    <property type="entry name" value="HUPs"/>
    <property type="match status" value="1"/>
</dbReference>
<keyword evidence="1" id="KW-0808">Transferase</keyword>
<dbReference type="InterPro" id="IPR050385">
    <property type="entry name" value="Archaeal_FAD_synthase"/>
</dbReference>
<evidence type="ECO:0000313" key="5">
    <source>
        <dbReference type="Proteomes" id="UP000595498"/>
    </source>
</evidence>
<protein>
    <submittedName>
        <fullName evidence="4">Adenylyltransferase/cytidyltransferase family protein</fullName>
    </submittedName>
</protein>
<evidence type="ECO:0000313" key="4">
    <source>
        <dbReference type="EMBL" id="QQT53198.1"/>
    </source>
</evidence>
<sequence length="164" mass="18784">MINIPAKDMRIGITFSAFDLLHAGHIKMLEDAKRQCDYLICGLQTDPTLDRPEKNKPAQTVVERYIQLKGCKYVDQIVPYATEQDLEDILRSFKIDVRIVGDEYREKNFTGRAYCEEKGIELYFNSRDHRFSSSGLRKIVADANSGEETILKSSKDKTELASSR</sequence>
<dbReference type="InterPro" id="IPR014729">
    <property type="entry name" value="Rossmann-like_a/b/a_fold"/>
</dbReference>
<gene>
    <name evidence="4" type="ORF">I6I98_23625</name>
</gene>
<reference evidence="4 5" key="1">
    <citation type="submission" date="2021-01" db="EMBL/GenBank/DDBJ databases">
        <title>FDA dAtabase for Regulatory Grade micrObial Sequences (FDA-ARGOS): Supporting development and validation of Infectious Disease Dx tests.</title>
        <authorList>
            <person name="Sproer C."/>
            <person name="Gronow S."/>
            <person name="Severitt S."/>
            <person name="Schroder I."/>
            <person name="Tallon L."/>
            <person name="Sadzewicz L."/>
            <person name="Zhao X."/>
            <person name="Boylan J."/>
            <person name="Ott S."/>
            <person name="Bowen H."/>
            <person name="Vavikolanu K."/>
            <person name="Mehta A."/>
            <person name="Aluvathingal J."/>
            <person name="Nadendla S."/>
            <person name="Lowell S."/>
            <person name="Myers T."/>
            <person name="Yan Y."/>
            <person name="Sichtig H."/>
        </authorList>
    </citation>
    <scope>NUCLEOTIDE SEQUENCE [LARGE SCALE GENOMIC DNA]</scope>
    <source>
        <strain evidence="4 5">FDAARGOS_1141</strain>
    </source>
</reference>
<evidence type="ECO:0000256" key="1">
    <source>
        <dbReference type="ARBA" id="ARBA00022679"/>
    </source>
</evidence>
<dbReference type="Proteomes" id="UP000595498">
    <property type="component" value="Chromosome"/>
</dbReference>
<evidence type="ECO:0000256" key="2">
    <source>
        <dbReference type="ARBA" id="ARBA00022695"/>
    </source>
</evidence>
<keyword evidence="2 4" id="KW-0548">Nucleotidyltransferase</keyword>
<dbReference type="GO" id="GO:0016779">
    <property type="term" value="F:nucleotidyltransferase activity"/>
    <property type="evidence" value="ECO:0007669"/>
    <property type="project" value="UniProtKB-KW"/>
</dbReference>
<dbReference type="SUPFAM" id="SSF52374">
    <property type="entry name" value="Nucleotidylyl transferase"/>
    <property type="match status" value="1"/>
</dbReference>
<feature type="domain" description="Cytidyltransferase-like" evidence="3">
    <location>
        <begin position="17"/>
        <end position="104"/>
    </location>
</feature>